<feature type="region of interest" description="Disordered" evidence="1">
    <location>
        <begin position="1"/>
        <end position="24"/>
    </location>
</feature>
<dbReference type="Proteomes" id="UP000675882">
    <property type="component" value="Unassembled WGS sequence"/>
</dbReference>
<proteinExistence type="predicted"/>
<name>A0A916BHL1_9PROT</name>
<accession>A0A916BHL1</accession>
<sequence>MPGINIKASYAKRKRREGSRPPGSHKFLYVLRPVRVNPATQVKVNIPLLRRGAAKRGW</sequence>
<organism evidence="2 3">
    <name type="scientific">Candidatus Nitrotoga fabula</name>
    <dbReference type="NCBI Taxonomy" id="2182327"/>
    <lineage>
        <taxon>Bacteria</taxon>
        <taxon>Pseudomonadati</taxon>
        <taxon>Pseudomonadota</taxon>
        <taxon>Betaproteobacteria</taxon>
        <taxon>Nitrosomonadales</taxon>
        <taxon>Gallionellaceae</taxon>
        <taxon>Candidatus Nitrotoga</taxon>
    </lineage>
</organism>
<comment type="caution">
    <text evidence="2">The sequence shown here is derived from an EMBL/GenBank/DDBJ whole genome shotgun (WGS) entry which is preliminary data.</text>
</comment>
<dbReference type="AlphaFoldDB" id="A0A916BHL1"/>
<evidence type="ECO:0000256" key="1">
    <source>
        <dbReference type="SAM" id="MobiDB-lite"/>
    </source>
</evidence>
<evidence type="ECO:0000313" key="2">
    <source>
        <dbReference type="EMBL" id="CAE6733252.1"/>
    </source>
</evidence>
<gene>
    <name evidence="2" type="ORF">NTGZN8_60001</name>
</gene>
<reference evidence="2" key="1">
    <citation type="submission" date="2021-02" db="EMBL/GenBank/DDBJ databases">
        <authorList>
            <person name="Han P."/>
        </authorList>
    </citation>
    <scope>NUCLEOTIDE SEQUENCE</scope>
    <source>
        <strain evidence="2">Candidatus Nitrotoga sp. ZN8</strain>
    </source>
</reference>
<keyword evidence="3" id="KW-1185">Reference proteome</keyword>
<dbReference type="EMBL" id="CAJNBL010000041">
    <property type="protein sequence ID" value="CAE6733252.1"/>
    <property type="molecule type" value="Genomic_DNA"/>
</dbReference>
<evidence type="ECO:0000313" key="3">
    <source>
        <dbReference type="Proteomes" id="UP000675882"/>
    </source>
</evidence>
<protein>
    <submittedName>
        <fullName evidence="2">Uncharacterized protein</fullName>
    </submittedName>
</protein>